<protein>
    <submittedName>
        <fullName evidence="2">Uncharacterized protein</fullName>
    </submittedName>
</protein>
<name>A0A8H9L714_9DEIO</name>
<dbReference type="EMBL" id="BMQG01000003">
    <property type="protein sequence ID" value="GGM37999.1"/>
    <property type="molecule type" value="Genomic_DNA"/>
</dbReference>
<dbReference type="SUPFAM" id="SSF49899">
    <property type="entry name" value="Concanavalin A-like lectins/glucanases"/>
    <property type="match status" value="1"/>
</dbReference>
<evidence type="ECO:0000313" key="3">
    <source>
        <dbReference type="Proteomes" id="UP000600547"/>
    </source>
</evidence>
<comment type="caution">
    <text evidence="2">The sequence shown here is derived from an EMBL/GenBank/DDBJ whole genome shotgun (WGS) entry which is preliminary data.</text>
</comment>
<dbReference type="AlphaFoldDB" id="A0A8H9L714"/>
<keyword evidence="1" id="KW-0732">Signal</keyword>
<organism evidence="2 3">
    <name type="scientific">Deinococcus arenae</name>
    <dbReference type="NCBI Taxonomy" id="1452751"/>
    <lineage>
        <taxon>Bacteria</taxon>
        <taxon>Thermotogati</taxon>
        <taxon>Deinococcota</taxon>
        <taxon>Deinococci</taxon>
        <taxon>Deinococcales</taxon>
        <taxon>Deinococcaceae</taxon>
        <taxon>Deinococcus</taxon>
    </lineage>
</organism>
<accession>A0A8H9L714</accession>
<dbReference type="Proteomes" id="UP000600547">
    <property type="component" value="Unassembled WGS sequence"/>
</dbReference>
<feature type="signal peptide" evidence="1">
    <location>
        <begin position="1"/>
        <end position="29"/>
    </location>
</feature>
<dbReference type="RefSeq" id="WP_110833269.1">
    <property type="nucleotide sequence ID" value="NZ_BMQG01000003.1"/>
</dbReference>
<reference evidence="3" key="1">
    <citation type="journal article" date="2019" name="Int. J. Syst. Evol. Microbiol.">
        <title>The Global Catalogue of Microorganisms (GCM) 10K type strain sequencing project: providing services to taxonomists for standard genome sequencing and annotation.</title>
        <authorList>
            <consortium name="The Broad Institute Genomics Platform"/>
            <consortium name="The Broad Institute Genome Sequencing Center for Infectious Disease"/>
            <person name="Wu L."/>
            <person name="Ma J."/>
        </authorList>
    </citation>
    <scope>NUCLEOTIDE SEQUENCE [LARGE SCALE GENOMIC DNA]</scope>
    <source>
        <strain evidence="3">JCM 31047</strain>
    </source>
</reference>
<gene>
    <name evidence="2" type="ORF">GCM10008956_12980</name>
</gene>
<proteinExistence type="predicted"/>
<evidence type="ECO:0000313" key="2">
    <source>
        <dbReference type="EMBL" id="GGM37999.1"/>
    </source>
</evidence>
<keyword evidence="3" id="KW-1185">Reference proteome</keyword>
<dbReference type="Gene3D" id="2.60.120.200">
    <property type="match status" value="1"/>
</dbReference>
<feature type="chain" id="PRO_5034122046" evidence="1">
    <location>
        <begin position="30"/>
        <end position="267"/>
    </location>
</feature>
<dbReference type="InterPro" id="IPR013320">
    <property type="entry name" value="ConA-like_dom_sf"/>
</dbReference>
<sequence length="267" mass="28937">MRRRGRWTARLAAGLLTLLAAGHPGAVSAAPGAAPLKRTDLPPILTQGLTVAYDFTPGGQVLRDISGRGLDATLGSGPQADGSDPVWTGRTLRFDGQDDYVRAPLSTPFDRDFTSYVVVRFDQVQPLVGTPLSFGSARSNLPYLIVYKRRNDPLWALYYNTDVHEQSAQGVLPEATKGFVLLALKRRGAQFELAEVGSRQSLTLPVKGPLGVTHKTLGANLRQVLSSVARVDLAWQHDLNYATSAAQDQATWQALRALLGPRGIELR</sequence>
<evidence type="ECO:0000256" key="1">
    <source>
        <dbReference type="SAM" id="SignalP"/>
    </source>
</evidence>